<keyword evidence="3" id="KW-0479">Metal-binding</keyword>
<evidence type="ECO:0000256" key="5">
    <source>
        <dbReference type="ARBA" id="ARBA00023004"/>
    </source>
</evidence>
<accession>A0A1H6YVX4</accession>
<dbReference type="PRINTS" id="PR00090">
    <property type="entry name" value="RNGDIOXGNASE"/>
</dbReference>
<evidence type="ECO:0000259" key="7">
    <source>
        <dbReference type="PROSITE" id="PS51296"/>
    </source>
</evidence>
<dbReference type="Proteomes" id="UP000199005">
    <property type="component" value="Unassembled WGS sequence"/>
</dbReference>
<comment type="similarity">
    <text evidence="1">Belongs to the bacterial ring-hydroxylating dioxygenase alpha subunit family.</text>
</comment>
<dbReference type="PROSITE" id="PS51296">
    <property type="entry name" value="RIESKE"/>
    <property type="match status" value="1"/>
</dbReference>
<feature type="domain" description="Rieske" evidence="7">
    <location>
        <begin position="25"/>
        <end position="61"/>
    </location>
</feature>
<sequence>MAGKIFWDAGIYEQELEKIFARCWLFVAHESQIPKAGDYVATTLGEDEVLVVRQKDQSIKV</sequence>
<keyword evidence="4" id="KW-0560">Oxidoreductase</keyword>
<dbReference type="InterPro" id="IPR036922">
    <property type="entry name" value="Rieske_2Fe-2S_sf"/>
</dbReference>
<evidence type="ECO:0000256" key="2">
    <source>
        <dbReference type="ARBA" id="ARBA00022714"/>
    </source>
</evidence>
<dbReference type="PANTHER" id="PTHR43756">
    <property type="entry name" value="CHOLINE MONOOXYGENASE, CHLOROPLASTIC"/>
    <property type="match status" value="1"/>
</dbReference>
<dbReference type="EMBL" id="FNYO01000107">
    <property type="protein sequence ID" value="SEJ44486.1"/>
    <property type="molecule type" value="Genomic_DNA"/>
</dbReference>
<dbReference type="Gene3D" id="2.102.10.10">
    <property type="entry name" value="Rieske [2Fe-2S] iron-sulphur domain"/>
    <property type="match status" value="1"/>
</dbReference>
<dbReference type="InterPro" id="IPR017941">
    <property type="entry name" value="Rieske_2Fe-2S"/>
</dbReference>
<evidence type="ECO:0000313" key="8">
    <source>
        <dbReference type="EMBL" id="SEJ44486.1"/>
    </source>
</evidence>
<evidence type="ECO:0000256" key="6">
    <source>
        <dbReference type="ARBA" id="ARBA00023014"/>
    </source>
</evidence>
<dbReference type="PANTHER" id="PTHR43756:SF1">
    <property type="entry name" value="3-PHENYLPROPIONATE_CINNAMIC ACID DIOXYGENASE SUBUNIT ALPHA"/>
    <property type="match status" value="1"/>
</dbReference>
<dbReference type="SUPFAM" id="SSF50022">
    <property type="entry name" value="ISP domain"/>
    <property type="match status" value="1"/>
</dbReference>
<dbReference type="InterPro" id="IPR001663">
    <property type="entry name" value="Rng_hydr_dOase-A"/>
</dbReference>
<dbReference type="AlphaFoldDB" id="A0A1H6YVX4"/>
<gene>
    <name evidence="8" type="ORF">SAMN04244579_04408</name>
</gene>
<evidence type="ECO:0000256" key="4">
    <source>
        <dbReference type="ARBA" id="ARBA00023002"/>
    </source>
</evidence>
<organism evidence="8 9">
    <name type="scientific">Azotobacter beijerinckii</name>
    <dbReference type="NCBI Taxonomy" id="170623"/>
    <lineage>
        <taxon>Bacteria</taxon>
        <taxon>Pseudomonadati</taxon>
        <taxon>Pseudomonadota</taxon>
        <taxon>Gammaproteobacteria</taxon>
        <taxon>Pseudomonadales</taxon>
        <taxon>Pseudomonadaceae</taxon>
        <taxon>Azotobacter</taxon>
    </lineage>
</organism>
<dbReference type="GO" id="GO:0016491">
    <property type="term" value="F:oxidoreductase activity"/>
    <property type="evidence" value="ECO:0007669"/>
    <property type="project" value="UniProtKB-KW"/>
</dbReference>
<keyword evidence="5" id="KW-0408">Iron</keyword>
<keyword evidence="2" id="KW-0001">2Fe-2S</keyword>
<evidence type="ECO:0000256" key="1">
    <source>
        <dbReference type="ARBA" id="ARBA00008751"/>
    </source>
</evidence>
<feature type="non-terminal residue" evidence="8">
    <location>
        <position position="61"/>
    </location>
</feature>
<proteinExistence type="inferred from homology"/>
<keyword evidence="6" id="KW-0411">Iron-sulfur</keyword>
<reference evidence="8 9" key="1">
    <citation type="submission" date="2016-10" db="EMBL/GenBank/DDBJ databases">
        <authorList>
            <person name="de Groot N.N."/>
        </authorList>
    </citation>
    <scope>NUCLEOTIDE SEQUENCE [LARGE SCALE GENOMIC DNA]</scope>
    <source>
        <strain evidence="8 9">DSM 1041</strain>
    </source>
</reference>
<evidence type="ECO:0000256" key="3">
    <source>
        <dbReference type="ARBA" id="ARBA00022723"/>
    </source>
</evidence>
<dbReference type="GO" id="GO:0051537">
    <property type="term" value="F:2 iron, 2 sulfur cluster binding"/>
    <property type="evidence" value="ECO:0007669"/>
    <property type="project" value="UniProtKB-KW"/>
</dbReference>
<dbReference type="STRING" id="170623.SAMN04244579_04408"/>
<evidence type="ECO:0000313" key="9">
    <source>
        <dbReference type="Proteomes" id="UP000199005"/>
    </source>
</evidence>
<name>A0A1H6YVX4_9GAMM</name>
<dbReference type="GO" id="GO:0046872">
    <property type="term" value="F:metal ion binding"/>
    <property type="evidence" value="ECO:0007669"/>
    <property type="project" value="UniProtKB-KW"/>
</dbReference>
<protein>
    <submittedName>
        <fullName evidence="8">Rieske [2Fe-2S] domain</fullName>
    </submittedName>
</protein>